<keyword evidence="1" id="KW-1133">Transmembrane helix</keyword>
<sequence>MDITIDFAPFFDAAANSPLTVGWFLFIRGGWIPVIVVILSTFWHVRLRNIRAAYLHHLSYTILAIDVPKLNEQSTRAVEQIFAQLAGAFSSGNLIERYLHGKNQESFSFEIVSLGGYIQFLVRTPTHFRDLIEAAIYAQYPDAEITEVEDYTGTIPRQYPSDEFDLWGTELKLNRKNAYPIRTYPQFEHTLTQKFADPMAALLEIMSHMHPGENIWIQWVVTPIGDGWKEEGIQVAKKLIGAHVKHSPTLTERALQPVRSVTGGASEVLLHGLGIAPFHEEGAAAKDMPSQIQYLSPGERAIVEAIEAKISKVGFHTKCRIVYVAKKEVFDKARGVVGALGAFSQFSALNLNSFEPAGKVTTKANYFFTTKRIAKRQRKIARAFRLRSKELGWGHGMILNTEELATVWHFPIAEVKAPLVKMTEAKKGEPPSELPIETGTLLLPYETAQDEIKAAPPENLPL</sequence>
<name>A0A1F7VAQ3_9BACT</name>
<evidence type="ECO:0000313" key="3">
    <source>
        <dbReference type="EMBL" id="OGL87630.1"/>
    </source>
</evidence>
<keyword evidence="1" id="KW-0812">Transmembrane</keyword>
<evidence type="ECO:0000256" key="1">
    <source>
        <dbReference type="SAM" id="Phobius"/>
    </source>
</evidence>
<comment type="caution">
    <text evidence="3">The sequence shown here is derived from an EMBL/GenBank/DDBJ whole genome shotgun (WGS) entry which is preliminary data.</text>
</comment>
<protein>
    <recommendedName>
        <fullName evidence="2">DUF8128 domain-containing protein</fullName>
    </recommendedName>
</protein>
<dbReference type="AlphaFoldDB" id="A0A1F7VAQ3"/>
<dbReference type="Pfam" id="PF26449">
    <property type="entry name" value="DUF8128"/>
    <property type="match status" value="1"/>
</dbReference>
<feature type="domain" description="DUF8128" evidence="2">
    <location>
        <begin position="98"/>
        <end position="418"/>
    </location>
</feature>
<reference evidence="3 4" key="1">
    <citation type="journal article" date="2016" name="Nat. Commun.">
        <title>Thousands of microbial genomes shed light on interconnected biogeochemical processes in an aquifer system.</title>
        <authorList>
            <person name="Anantharaman K."/>
            <person name="Brown C.T."/>
            <person name="Hug L.A."/>
            <person name="Sharon I."/>
            <person name="Castelle C.J."/>
            <person name="Probst A.J."/>
            <person name="Thomas B.C."/>
            <person name="Singh A."/>
            <person name="Wilkins M.J."/>
            <person name="Karaoz U."/>
            <person name="Brodie E.L."/>
            <person name="Williams K.H."/>
            <person name="Hubbard S.S."/>
            <person name="Banfield J.F."/>
        </authorList>
    </citation>
    <scope>NUCLEOTIDE SEQUENCE [LARGE SCALE GENOMIC DNA]</scope>
</reference>
<dbReference type="Proteomes" id="UP000178264">
    <property type="component" value="Unassembled WGS sequence"/>
</dbReference>
<evidence type="ECO:0000259" key="2">
    <source>
        <dbReference type="Pfam" id="PF26449"/>
    </source>
</evidence>
<dbReference type="InterPro" id="IPR058441">
    <property type="entry name" value="DUF8128"/>
</dbReference>
<gene>
    <name evidence="3" type="ORF">A3I42_03770</name>
</gene>
<keyword evidence="1" id="KW-0472">Membrane</keyword>
<feature type="transmembrane region" description="Helical" evidence="1">
    <location>
        <begin position="20"/>
        <end position="43"/>
    </location>
</feature>
<proteinExistence type="predicted"/>
<evidence type="ECO:0000313" key="4">
    <source>
        <dbReference type="Proteomes" id="UP000178264"/>
    </source>
</evidence>
<accession>A0A1F7VAQ3</accession>
<organism evidence="3 4">
    <name type="scientific">Candidatus Uhrbacteria bacterium RIFCSPLOWO2_02_FULL_49_11</name>
    <dbReference type="NCBI Taxonomy" id="1802409"/>
    <lineage>
        <taxon>Bacteria</taxon>
        <taxon>Candidatus Uhriibacteriota</taxon>
    </lineage>
</organism>
<dbReference type="EMBL" id="MGER01000068">
    <property type="protein sequence ID" value="OGL87630.1"/>
    <property type="molecule type" value="Genomic_DNA"/>
</dbReference>